<dbReference type="EMBL" id="JXTB01000905">
    <property type="protein sequence ID" value="PON31893.1"/>
    <property type="molecule type" value="Genomic_DNA"/>
</dbReference>
<comment type="caution">
    <text evidence="2">The sequence shown here is derived from an EMBL/GenBank/DDBJ whole genome shotgun (WGS) entry which is preliminary data.</text>
</comment>
<feature type="region of interest" description="Disordered" evidence="1">
    <location>
        <begin position="1"/>
        <end position="24"/>
    </location>
</feature>
<feature type="compositionally biased region" description="Basic and acidic residues" evidence="1">
    <location>
        <begin position="1"/>
        <end position="16"/>
    </location>
</feature>
<organism evidence="2 3">
    <name type="scientific">Parasponia andersonii</name>
    <name type="common">Sponia andersonii</name>
    <dbReference type="NCBI Taxonomy" id="3476"/>
    <lineage>
        <taxon>Eukaryota</taxon>
        <taxon>Viridiplantae</taxon>
        <taxon>Streptophyta</taxon>
        <taxon>Embryophyta</taxon>
        <taxon>Tracheophyta</taxon>
        <taxon>Spermatophyta</taxon>
        <taxon>Magnoliopsida</taxon>
        <taxon>eudicotyledons</taxon>
        <taxon>Gunneridae</taxon>
        <taxon>Pentapetalae</taxon>
        <taxon>rosids</taxon>
        <taxon>fabids</taxon>
        <taxon>Rosales</taxon>
        <taxon>Cannabaceae</taxon>
        <taxon>Parasponia</taxon>
    </lineage>
</organism>
<protein>
    <submittedName>
        <fullName evidence="2">Uncharacterized protein</fullName>
    </submittedName>
</protein>
<keyword evidence="3" id="KW-1185">Reference proteome</keyword>
<feature type="non-terminal residue" evidence="2">
    <location>
        <position position="1"/>
    </location>
</feature>
<evidence type="ECO:0000313" key="3">
    <source>
        <dbReference type="Proteomes" id="UP000237105"/>
    </source>
</evidence>
<name>A0A2P5A5S4_PARAD</name>
<dbReference type="AlphaFoldDB" id="A0A2P5A5S4"/>
<reference evidence="3" key="1">
    <citation type="submission" date="2016-06" db="EMBL/GenBank/DDBJ databases">
        <title>Parallel loss of symbiosis genes in relatives of nitrogen-fixing non-legume Parasponia.</title>
        <authorList>
            <person name="Van Velzen R."/>
            <person name="Holmer R."/>
            <person name="Bu F."/>
            <person name="Rutten L."/>
            <person name="Van Zeijl A."/>
            <person name="Liu W."/>
            <person name="Santuari L."/>
            <person name="Cao Q."/>
            <person name="Sharma T."/>
            <person name="Shen D."/>
            <person name="Roswanjaya Y."/>
            <person name="Wardhani T."/>
            <person name="Kalhor M.S."/>
            <person name="Jansen J."/>
            <person name="Van den Hoogen J."/>
            <person name="Gungor B."/>
            <person name="Hartog M."/>
            <person name="Hontelez J."/>
            <person name="Verver J."/>
            <person name="Yang W.-C."/>
            <person name="Schijlen E."/>
            <person name="Repin R."/>
            <person name="Schilthuizen M."/>
            <person name="Schranz E."/>
            <person name="Heidstra R."/>
            <person name="Miyata K."/>
            <person name="Fedorova E."/>
            <person name="Kohlen W."/>
            <person name="Bisseling T."/>
            <person name="Smit S."/>
            <person name="Geurts R."/>
        </authorList>
    </citation>
    <scope>NUCLEOTIDE SEQUENCE [LARGE SCALE GENOMIC DNA]</scope>
    <source>
        <strain evidence="3">cv. WU1-14</strain>
    </source>
</reference>
<gene>
    <name evidence="2" type="ORF">PanWU01x14_365970</name>
</gene>
<sequence>VIWRRRIESGSKRDENESIYEEDEKVEQQELALYHNASTGVSKVNFGATTPRAQCRSTNQIGKHAT</sequence>
<dbReference type="Proteomes" id="UP000237105">
    <property type="component" value="Unassembled WGS sequence"/>
</dbReference>
<evidence type="ECO:0000256" key="1">
    <source>
        <dbReference type="SAM" id="MobiDB-lite"/>
    </source>
</evidence>
<proteinExistence type="predicted"/>
<evidence type="ECO:0000313" key="2">
    <source>
        <dbReference type="EMBL" id="PON31893.1"/>
    </source>
</evidence>
<accession>A0A2P5A5S4</accession>